<accession>A0ABR2YSJ8</accession>
<comment type="caution">
    <text evidence="1">The sequence shown here is derived from an EMBL/GenBank/DDBJ whole genome shotgun (WGS) entry which is preliminary data.</text>
</comment>
<reference evidence="1 2" key="1">
    <citation type="journal article" date="2024" name="Nat. Commun.">
        <title>Phylogenomics reveals the evolutionary origins of lichenization in chlorophyte algae.</title>
        <authorList>
            <person name="Puginier C."/>
            <person name="Libourel C."/>
            <person name="Otte J."/>
            <person name="Skaloud P."/>
            <person name="Haon M."/>
            <person name="Grisel S."/>
            <person name="Petersen M."/>
            <person name="Berrin J.G."/>
            <person name="Delaux P.M."/>
            <person name="Dal Grande F."/>
            <person name="Keller J."/>
        </authorList>
    </citation>
    <scope>NUCLEOTIDE SEQUENCE [LARGE SCALE GENOMIC DNA]</scope>
    <source>
        <strain evidence="1 2">SAG 216-7</strain>
    </source>
</reference>
<evidence type="ECO:0000313" key="2">
    <source>
        <dbReference type="Proteomes" id="UP001491310"/>
    </source>
</evidence>
<sequence>MAASSSAADEYLCLASVNRARILDVSGENVREPSRTLQDDVYTLLQWITDSPRLTGKYPYYSLLFFCNGGLNIEGKQVDACLGNGAACGQPAADAFCKYIGFDGAAADQYETGPADEPARAVSGEWCVNAGKYEDLGGLNRTVFDALVSSTANAPRCNRLTSATCFRGRETLGKAFAAVQAVNATSIVGKSVQGSVIQSAVTAGAPSVAPSNMDVAAVGGRRLLKGYAMGR</sequence>
<keyword evidence="2" id="KW-1185">Reference proteome</keyword>
<gene>
    <name evidence="1" type="ORF">WJX75_000634</name>
</gene>
<proteinExistence type="predicted"/>
<protein>
    <submittedName>
        <fullName evidence="1">Uncharacterized protein</fullName>
    </submittedName>
</protein>
<name>A0ABR2YSJ8_9CHLO</name>
<evidence type="ECO:0000313" key="1">
    <source>
        <dbReference type="EMBL" id="KAK9914795.1"/>
    </source>
</evidence>
<dbReference type="EMBL" id="JALJOT010000005">
    <property type="protein sequence ID" value="KAK9914795.1"/>
    <property type="molecule type" value="Genomic_DNA"/>
</dbReference>
<dbReference type="Proteomes" id="UP001491310">
    <property type="component" value="Unassembled WGS sequence"/>
</dbReference>
<organism evidence="1 2">
    <name type="scientific">Coccomyxa subellipsoidea</name>
    <dbReference type="NCBI Taxonomy" id="248742"/>
    <lineage>
        <taxon>Eukaryota</taxon>
        <taxon>Viridiplantae</taxon>
        <taxon>Chlorophyta</taxon>
        <taxon>core chlorophytes</taxon>
        <taxon>Trebouxiophyceae</taxon>
        <taxon>Trebouxiophyceae incertae sedis</taxon>
        <taxon>Coccomyxaceae</taxon>
        <taxon>Coccomyxa</taxon>
    </lineage>
</organism>